<dbReference type="OrthoDB" id="2436667at2759"/>
<dbReference type="InterPro" id="IPR000915">
    <property type="entry name" value="60S_ribosomal_eL6"/>
</dbReference>
<organism evidence="1 2">
    <name type="scientific">Galemys pyrenaicus</name>
    <name type="common">Iberian desman</name>
    <name type="synonym">Pyrenean desman</name>
    <dbReference type="NCBI Taxonomy" id="202257"/>
    <lineage>
        <taxon>Eukaryota</taxon>
        <taxon>Metazoa</taxon>
        <taxon>Chordata</taxon>
        <taxon>Craniata</taxon>
        <taxon>Vertebrata</taxon>
        <taxon>Euteleostomi</taxon>
        <taxon>Mammalia</taxon>
        <taxon>Eutheria</taxon>
        <taxon>Laurasiatheria</taxon>
        <taxon>Eulipotyphla</taxon>
        <taxon>Talpidae</taxon>
        <taxon>Galemys</taxon>
    </lineage>
</organism>
<gene>
    <name evidence="1" type="ORF">J0S82_002659</name>
</gene>
<dbReference type="GO" id="GO:0006412">
    <property type="term" value="P:translation"/>
    <property type="evidence" value="ECO:0007669"/>
    <property type="project" value="InterPro"/>
</dbReference>
<dbReference type="GO" id="GO:0005840">
    <property type="term" value="C:ribosome"/>
    <property type="evidence" value="ECO:0007669"/>
    <property type="project" value="UniProtKB-KW"/>
</dbReference>
<comment type="caution">
    <text evidence="1">The sequence shown here is derived from an EMBL/GenBank/DDBJ whole genome shotgun (WGS) entry which is preliminary data.</text>
</comment>
<dbReference type="GO" id="GO:0003735">
    <property type="term" value="F:structural constituent of ribosome"/>
    <property type="evidence" value="ECO:0007669"/>
    <property type="project" value="InterPro"/>
</dbReference>
<sequence>MLVMKSRNLKPRRLMLVASQSDWQILPTWYAFQKGHEQERHPGLKKRFSQMSQNQLAVTRMVAPEWFYFTKRLCTVLRTVPLKSCGATGNVSPVRKPRAGTCPGTILLTSPESQRQEGGFPGATGQWLLMYDWTSVPQSIPLCRTHQKLVISTSTKINIGDVKIPKHLTDASRSNCISRNTRKVSSSTREKFEIPKGC</sequence>
<keyword evidence="1" id="KW-0689">Ribosomal protein</keyword>
<reference evidence="1" key="1">
    <citation type="journal article" date="2021" name="Evol. Appl.">
        <title>The genome of the Pyrenean desman and the effects of bottlenecks and inbreeding on the genomic landscape of an endangered species.</title>
        <authorList>
            <person name="Escoda L."/>
            <person name="Castresana J."/>
        </authorList>
    </citation>
    <scope>NUCLEOTIDE SEQUENCE</scope>
    <source>
        <strain evidence="1">IBE-C5619</strain>
    </source>
</reference>
<keyword evidence="2" id="KW-1185">Reference proteome</keyword>
<dbReference type="EMBL" id="JAGFMF010011868">
    <property type="protein sequence ID" value="KAG8510603.1"/>
    <property type="molecule type" value="Genomic_DNA"/>
</dbReference>
<dbReference type="Proteomes" id="UP000700334">
    <property type="component" value="Unassembled WGS sequence"/>
</dbReference>
<dbReference type="AlphaFoldDB" id="A0A8J5ZV46"/>
<accession>A0A8J5ZV46</accession>
<evidence type="ECO:0000313" key="1">
    <source>
        <dbReference type="EMBL" id="KAG8510603.1"/>
    </source>
</evidence>
<keyword evidence="1" id="KW-0687">Ribonucleoprotein</keyword>
<protein>
    <submittedName>
        <fullName evidence="1">60S ribosomal protein L6</fullName>
    </submittedName>
</protein>
<name>A0A8J5ZV46_GALPY</name>
<proteinExistence type="predicted"/>
<evidence type="ECO:0000313" key="2">
    <source>
        <dbReference type="Proteomes" id="UP000700334"/>
    </source>
</evidence>
<dbReference type="Pfam" id="PF01159">
    <property type="entry name" value="Ribosomal_L6e"/>
    <property type="match status" value="1"/>
</dbReference>